<accession>A0ABR9PDM9</accession>
<reference evidence="1 2" key="1">
    <citation type="submission" date="2020-09" db="EMBL/GenBank/DDBJ databases">
        <title>Diversity and distribution of actinomycetes associated with coral in the coast of Hainan.</title>
        <authorList>
            <person name="Li F."/>
        </authorList>
    </citation>
    <scope>NUCLEOTIDE SEQUENCE [LARGE SCALE GENOMIC DNA]</scope>
    <source>
        <strain evidence="1 2">HNM0947</strain>
    </source>
</reference>
<evidence type="ECO:0000313" key="1">
    <source>
        <dbReference type="EMBL" id="MBE3001949.1"/>
    </source>
</evidence>
<organism evidence="1 2">
    <name type="scientific">Nocardiopsis coralli</name>
    <dbReference type="NCBI Taxonomy" id="2772213"/>
    <lineage>
        <taxon>Bacteria</taxon>
        <taxon>Bacillati</taxon>
        <taxon>Actinomycetota</taxon>
        <taxon>Actinomycetes</taxon>
        <taxon>Streptosporangiales</taxon>
        <taxon>Nocardiopsidaceae</taxon>
        <taxon>Nocardiopsis</taxon>
    </lineage>
</organism>
<dbReference type="RefSeq" id="WP_193124542.1">
    <property type="nucleotide sequence ID" value="NZ_JADBGI010000031.1"/>
</dbReference>
<dbReference type="EMBL" id="JADBGI010000031">
    <property type="protein sequence ID" value="MBE3001949.1"/>
    <property type="molecule type" value="Genomic_DNA"/>
</dbReference>
<gene>
    <name evidence="1" type="ORF">IDM40_25105</name>
</gene>
<comment type="caution">
    <text evidence="1">The sequence shown here is derived from an EMBL/GenBank/DDBJ whole genome shotgun (WGS) entry which is preliminary data.</text>
</comment>
<dbReference type="Proteomes" id="UP000806528">
    <property type="component" value="Unassembled WGS sequence"/>
</dbReference>
<name>A0ABR9PDM9_9ACTN</name>
<protein>
    <submittedName>
        <fullName evidence="1">Uncharacterized protein</fullName>
    </submittedName>
</protein>
<sequence length="91" mass="10511">MVELNPEEGHYYANASMAMLFDLADDIAELIGGECVARVDAAATEEEREQWMQHMFIFNKEKRALGVDDRDAVIAYIIRGRSECDRLRNEW</sequence>
<evidence type="ECO:0000313" key="2">
    <source>
        <dbReference type="Proteomes" id="UP000806528"/>
    </source>
</evidence>
<keyword evidence="2" id="KW-1185">Reference proteome</keyword>
<proteinExistence type="predicted"/>